<accession>A0A9W6UFV8</accession>
<evidence type="ECO:0000313" key="2">
    <source>
        <dbReference type="EMBL" id="GLU45946.1"/>
    </source>
</evidence>
<comment type="caution">
    <text evidence="2">The sequence shown here is derived from an EMBL/GenBank/DDBJ whole genome shotgun (WGS) entry which is preliminary data.</text>
</comment>
<dbReference type="AlphaFoldDB" id="A0A9W6UFV8"/>
<dbReference type="Pfam" id="PF19054">
    <property type="entry name" value="DUF5753"/>
    <property type="match status" value="1"/>
</dbReference>
<organism evidence="2 3">
    <name type="scientific">Nocardiopsis ansamitocini</name>
    <dbReference type="NCBI Taxonomy" id="1670832"/>
    <lineage>
        <taxon>Bacteria</taxon>
        <taxon>Bacillati</taxon>
        <taxon>Actinomycetota</taxon>
        <taxon>Actinomycetes</taxon>
        <taxon>Streptosporangiales</taxon>
        <taxon>Nocardiopsidaceae</taxon>
        <taxon>Nocardiopsis</taxon>
    </lineage>
</organism>
<name>A0A9W6UFV8_9ACTN</name>
<gene>
    <name evidence="2" type="ORF">Nans01_02970</name>
</gene>
<keyword evidence="3" id="KW-1185">Reference proteome</keyword>
<dbReference type="InterPro" id="IPR043917">
    <property type="entry name" value="DUF5753"/>
</dbReference>
<dbReference type="EMBL" id="BSQG01000001">
    <property type="protein sequence ID" value="GLU45946.1"/>
    <property type="molecule type" value="Genomic_DNA"/>
</dbReference>
<evidence type="ECO:0000259" key="1">
    <source>
        <dbReference type="Pfam" id="PF19054"/>
    </source>
</evidence>
<proteinExistence type="predicted"/>
<reference evidence="2" key="1">
    <citation type="submission" date="2023-02" db="EMBL/GenBank/DDBJ databases">
        <title>Nocardiopsis ansamitocini NBRC 112285.</title>
        <authorList>
            <person name="Ichikawa N."/>
            <person name="Sato H."/>
            <person name="Tonouchi N."/>
        </authorList>
    </citation>
    <scope>NUCLEOTIDE SEQUENCE</scope>
    <source>
        <strain evidence="2">NBRC 112285</strain>
    </source>
</reference>
<dbReference type="RefSeq" id="WP_285756818.1">
    <property type="nucleotide sequence ID" value="NZ_BSQG01000001.1"/>
</dbReference>
<sequence length="93" mass="10190">MLEQATGDIGQDHRHIAVVPNGVSEHAGLDGAWEILDFPSDPSVLYVESGGPTTMTDMVREVDAKRQRFFTVCMQTLNPRASIELMASIMGEL</sequence>
<evidence type="ECO:0000313" key="3">
    <source>
        <dbReference type="Proteomes" id="UP001165092"/>
    </source>
</evidence>
<protein>
    <recommendedName>
        <fullName evidence="1">DUF5753 domain-containing protein</fullName>
    </recommendedName>
</protein>
<feature type="domain" description="DUF5753" evidence="1">
    <location>
        <begin position="11"/>
        <end position="87"/>
    </location>
</feature>
<dbReference type="Proteomes" id="UP001165092">
    <property type="component" value="Unassembled WGS sequence"/>
</dbReference>